<dbReference type="Proteomes" id="UP001458880">
    <property type="component" value="Unassembled WGS sequence"/>
</dbReference>
<dbReference type="PRINTS" id="PR00463">
    <property type="entry name" value="EP450I"/>
</dbReference>
<evidence type="ECO:0000313" key="12">
    <source>
        <dbReference type="Proteomes" id="UP001458880"/>
    </source>
</evidence>
<keyword evidence="3 8" id="KW-0349">Heme</keyword>
<keyword evidence="12" id="KW-1185">Reference proteome</keyword>
<keyword evidence="6 8" id="KW-0408">Iron</keyword>
<dbReference type="GO" id="GO:0004497">
    <property type="term" value="F:monooxygenase activity"/>
    <property type="evidence" value="ECO:0007669"/>
    <property type="project" value="UniProtKB-KW"/>
</dbReference>
<organism evidence="11 12">
    <name type="scientific">Popillia japonica</name>
    <name type="common">Japanese beetle</name>
    <dbReference type="NCBI Taxonomy" id="7064"/>
    <lineage>
        <taxon>Eukaryota</taxon>
        <taxon>Metazoa</taxon>
        <taxon>Ecdysozoa</taxon>
        <taxon>Arthropoda</taxon>
        <taxon>Hexapoda</taxon>
        <taxon>Insecta</taxon>
        <taxon>Pterygota</taxon>
        <taxon>Neoptera</taxon>
        <taxon>Endopterygota</taxon>
        <taxon>Coleoptera</taxon>
        <taxon>Polyphaga</taxon>
        <taxon>Scarabaeiformia</taxon>
        <taxon>Scarabaeidae</taxon>
        <taxon>Rutelinae</taxon>
        <taxon>Popillia</taxon>
    </lineage>
</organism>
<evidence type="ECO:0000256" key="8">
    <source>
        <dbReference type="PIRSR" id="PIRSR602401-1"/>
    </source>
</evidence>
<dbReference type="GO" id="GO:0005506">
    <property type="term" value="F:iron ion binding"/>
    <property type="evidence" value="ECO:0007669"/>
    <property type="project" value="InterPro"/>
</dbReference>
<evidence type="ECO:0000256" key="4">
    <source>
        <dbReference type="ARBA" id="ARBA00022723"/>
    </source>
</evidence>
<keyword evidence="10" id="KW-0812">Transmembrane</keyword>
<dbReference type="InterPro" id="IPR050196">
    <property type="entry name" value="Cytochrome_P450_Monoox"/>
</dbReference>
<dbReference type="InterPro" id="IPR001128">
    <property type="entry name" value="Cyt_P450"/>
</dbReference>
<comment type="caution">
    <text evidence="11">The sequence shown here is derived from an EMBL/GenBank/DDBJ whole genome shotgun (WGS) entry which is preliminary data.</text>
</comment>
<dbReference type="SUPFAM" id="SSF48264">
    <property type="entry name" value="Cytochrome P450"/>
    <property type="match status" value="1"/>
</dbReference>
<evidence type="ECO:0000256" key="5">
    <source>
        <dbReference type="ARBA" id="ARBA00023002"/>
    </source>
</evidence>
<dbReference type="EMBL" id="JASPKY010000119">
    <property type="protein sequence ID" value="KAK9732431.1"/>
    <property type="molecule type" value="Genomic_DNA"/>
</dbReference>
<evidence type="ECO:0000256" key="10">
    <source>
        <dbReference type="SAM" id="Phobius"/>
    </source>
</evidence>
<dbReference type="AlphaFoldDB" id="A0AAW1LGU0"/>
<reference evidence="11 12" key="1">
    <citation type="journal article" date="2024" name="BMC Genomics">
        <title>De novo assembly and annotation of Popillia japonica's genome with initial clues to its potential as an invasive pest.</title>
        <authorList>
            <person name="Cucini C."/>
            <person name="Boschi S."/>
            <person name="Funari R."/>
            <person name="Cardaioli E."/>
            <person name="Iannotti N."/>
            <person name="Marturano G."/>
            <person name="Paoli F."/>
            <person name="Bruttini M."/>
            <person name="Carapelli A."/>
            <person name="Frati F."/>
            <person name="Nardi F."/>
        </authorList>
    </citation>
    <scope>NUCLEOTIDE SEQUENCE [LARGE SCALE GENOMIC DNA]</scope>
    <source>
        <strain evidence="11">DMR45628</strain>
    </source>
</reference>
<comment type="similarity">
    <text evidence="2 9">Belongs to the cytochrome P450 family.</text>
</comment>
<evidence type="ECO:0000256" key="7">
    <source>
        <dbReference type="ARBA" id="ARBA00023033"/>
    </source>
</evidence>
<keyword evidence="4 8" id="KW-0479">Metal-binding</keyword>
<evidence type="ECO:0000256" key="3">
    <source>
        <dbReference type="ARBA" id="ARBA00022617"/>
    </source>
</evidence>
<dbReference type="InterPro" id="IPR036396">
    <property type="entry name" value="Cyt_P450_sf"/>
</dbReference>
<dbReference type="GO" id="GO:0020037">
    <property type="term" value="F:heme binding"/>
    <property type="evidence" value="ECO:0007669"/>
    <property type="project" value="InterPro"/>
</dbReference>
<evidence type="ECO:0000256" key="6">
    <source>
        <dbReference type="ARBA" id="ARBA00023004"/>
    </source>
</evidence>
<protein>
    <submittedName>
        <fullName evidence="11">Cytochrome P450</fullName>
    </submittedName>
</protein>
<keyword evidence="5 9" id="KW-0560">Oxidoreductase</keyword>
<gene>
    <name evidence="11" type="ORF">QE152_g12885</name>
</gene>
<dbReference type="PANTHER" id="PTHR24291:SF209">
    <property type="entry name" value="CYTOCHROME P450-LIKE PROTEIN"/>
    <property type="match status" value="1"/>
</dbReference>
<evidence type="ECO:0000256" key="2">
    <source>
        <dbReference type="ARBA" id="ARBA00010617"/>
    </source>
</evidence>
<comment type="cofactor">
    <cofactor evidence="1 8">
        <name>heme</name>
        <dbReference type="ChEBI" id="CHEBI:30413"/>
    </cofactor>
</comment>
<feature type="transmembrane region" description="Helical" evidence="10">
    <location>
        <begin position="12"/>
        <end position="30"/>
    </location>
</feature>
<dbReference type="GO" id="GO:0016705">
    <property type="term" value="F:oxidoreductase activity, acting on paired donors, with incorporation or reduction of molecular oxygen"/>
    <property type="evidence" value="ECO:0007669"/>
    <property type="project" value="InterPro"/>
</dbReference>
<dbReference type="PANTHER" id="PTHR24291">
    <property type="entry name" value="CYTOCHROME P450 FAMILY 4"/>
    <property type="match status" value="1"/>
</dbReference>
<keyword evidence="10" id="KW-1133">Transmembrane helix</keyword>
<dbReference type="PROSITE" id="PS00086">
    <property type="entry name" value="CYTOCHROME_P450"/>
    <property type="match status" value="1"/>
</dbReference>
<keyword evidence="10" id="KW-0472">Membrane</keyword>
<dbReference type="PRINTS" id="PR00385">
    <property type="entry name" value="P450"/>
</dbReference>
<dbReference type="Gene3D" id="1.10.630.10">
    <property type="entry name" value="Cytochrome P450"/>
    <property type="match status" value="1"/>
</dbReference>
<accession>A0AAW1LGU0</accession>
<evidence type="ECO:0000256" key="9">
    <source>
        <dbReference type="RuleBase" id="RU000461"/>
    </source>
</evidence>
<sequence>MYIVLSCNTYDFLISGIFGICFLSLFYYFLTKTTNQVETYIDKIPGPFKLPLIGTAYALLFVKREDFFKFMLKRCERYSGIFRSWVGSTPHVNLSKPEYAEIILNNSIHIDKSTAYDYLKPWLGEGLLTSTGRRWQNRRKLLTPSFHFRLLDDSLKIFDAKAQTLIQTLHALPAAEVFDMYPYITHCSLDIICKAAMGIELDSMNSQNERYVDAIYTQTDAILQRMIKPWFQPNFIFNLTQKGKRYHHSLSVLHEFTTRIISERRRQISKMTNETSAEKKTFLDILIEASKTDFTLCDDDIRQEVNTFLFEGHDTLTAAICWCIFLLGNNLDIQDRVYEEIENAFLNHEGPIDMEFMGKLRLLERCIKETLRLYPSVPIVARRLQKDIDIGGYVIPASTTVNLYVYVIHRDPRYYSNPEVFNPDRFLPENIRDKHHYVYIPFSAGPRNCIGQKYAMMEAKVILAYILRNFKIKAVETKKTVRPVIDLILRPLNGLPVSIEPRNL</sequence>
<evidence type="ECO:0000256" key="1">
    <source>
        <dbReference type="ARBA" id="ARBA00001971"/>
    </source>
</evidence>
<keyword evidence="7 9" id="KW-0503">Monooxygenase</keyword>
<proteinExistence type="inferred from homology"/>
<evidence type="ECO:0000313" key="11">
    <source>
        <dbReference type="EMBL" id="KAK9732431.1"/>
    </source>
</evidence>
<dbReference type="InterPro" id="IPR002401">
    <property type="entry name" value="Cyt_P450_E_grp-I"/>
</dbReference>
<feature type="binding site" description="axial binding residue" evidence="8">
    <location>
        <position position="449"/>
    </location>
    <ligand>
        <name>heme</name>
        <dbReference type="ChEBI" id="CHEBI:30413"/>
    </ligand>
    <ligandPart>
        <name>Fe</name>
        <dbReference type="ChEBI" id="CHEBI:18248"/>
    </ligandPart>
</feature>
<name>A0AAW1LGU0_POPJA</name>
<dbReference type="InterPro" id="IPR017972">
    <property type="entry name" value="Cyt_P450_CS"/>
</dbReference>
<dbReference type="Pfam" id="PF00067">
    <property type="entry name" value="p450"/>
    <property type="match status" value="1"/>
</dbReference>